<feature type="domain" description="DUF3850" evidence="1">
    <location>
        <begin position="3"/>
        <end position="74"/>
    </location>
</feature>
<dbReference type="Pfam" id="PF12961">
    <property type="entry name" value="DUF3850"/>
    <property type="match status" value="1"/>
</dbReference>
<evidence type="ECO:0000313" key="3">
    <source>
        <dbReference type="Proteomes" id="UP000349651"/>
    </source>
</evidence>
<dbReference type="Proteomes" id="UP000349651">
    <property type="component" value="Segment"/>
</dbReference>
<sequence>MATHELKIHPQHFVPVFLKVKTAELRNNDRDFKCGDTLVLREWLDGYTGRSTVRKVNHVADVSDYLPGYVLLSIEAS</sequence>
<keyword evidence="3" id="KW-1185">Reference proteome</keyword>
<dbReference type="RefSeq" id="YP_010667154.1">
    <property type="nucleotide sequence ID" value="NC_070949.1"/>
</dbReference>
<organism evidence="2 3">
    <name type="scientific">Erwinia phage Midgardsormr38</name>
    <dbReference type="NCBI Taxonomy" id="2663326"/>
    <lineage>
        <taxon>Viruses</taxon>
        <taxon>Duplodnaviria</taxon>
        <taxon>Heunggongvirae</taxon>
        <taxon>Uroviricota</taxon>
        <taxon>Caudoviricetes</taxon>
        <taxon>Midgardsormrvirus</taxon>
        <taxon>Midgardsormrvirus midgardsormr38</taxon>
    </lineage>
</organism>
<evidence type="ECO:0000259" key="1">
    <source>
        <dbReference type="Pfam" id="PF12961"/>
    </source>
</evidence>
<protein>
    <recommendedName>
        <fullName evidence="1">DUF3850 domain-containing protein</fullName>
    </recommendedName>
</protein>
<dbReference type="SUPFAM" id="SSF88697">
    <property type="entry name" value="PUA domain-like"/>
    <property type="match status" value="1"/>
</dbReference>
<dbReference type="EMBL" id="MN602881">
    <property type="protein sequence ID" value="QGF22025.1"/>
    <property type="molecule type" value="Genomic_DNA"/>
</dbReference>
<dbReference type="KEGG" id="vg:77943266"/>
<dbReference type="Gene3D" id="2.30.130.30">
    <property type="entry name" value="Hypothetical protein"/>
    <property type="match status" value="1"/>
</dbReference>
<proteinExistence type="predicted"/>
<name>A0A5Q2FAR9_9CAUD</name>
<dbReference type="GeneID" id="77943266"/>
<accession>A0A5Q2FAR9</accession>
<dbReference type="InterPro" id="IPR039440">
    <property type="entry name" value="DUF3850"/>
</dbReference>
<reference evidence="2 3" key="1">
    <citation type="submission" date="2019-10" db="EMBL/GenBank/DDBJ databases">
        <title>Complete genome sequence of Erwinia phage Midgardsormr38.</title>
        <authorList>
            <person name="Dislers A."/>
            <person name="Zrelovs N."/>
            <person name="Kazaks A."/>
        </authorList>
    </citation>
    <scope>NUCLEOTIDE SEQUENCE [LARGE SCALE GENOMIC DNA]</scope>
</reference>
<evidence type="ECO:0000313" key="2">
    <source>
        <dbReference type="EMBL" id="QGF22025.1"/>
    </source>
</evidence>
<dbReference type="InterPro" id="IPR015947">
    <property type="entry name" value="PUA-like_sf"/>
</dbReference>